<dbReference type="Proteomes" id="UP000607397">
    <property type="component" value="Unassembled WGS sequence"/>
</dbReference>
<gene>
    <name evidence="2" type="ORF">GS597_09880</name>
</gene>
<comment type="caution">
    <text evidence="2">The sequence shown here is derived from an EMBL/GenBank/DDBJ whole genome shotgun (WGS) entry which is preliminary data.</text>
</comment>
<evidence type="ECO:0000313" key="2">
    <source>
        <dbReference type="EMBL" id="NCJ06812.1"/>
    </source>
</evidence>
<dbReference type="AlphaFoldDB" id="A0A8K1ZZR7"/>
<name>A0A8K1ZZR7_9CYAN</name>
<dbReference type="EMBL" id="WVIC01000017">
    <property type="protein sequence ID" value="NCJ06812.1"/>
    <property type="molecule type" value="Genomic_DNA"/>
</dbReference>
<sequence>MILPEPFASFDFSGSAKDEGAANPTHLSQLELEGLEPHPLLELPEVTPLQALDTADAATLRQELAALHQVIQQQQEMMQVLSARLNHRDGQLEKVELELQSLHQQCRQQVDQFQEMNAICQDLRSQLRRQQQRTSQYMHALTQQTDQPLDGVVHAPLSSQTYMAFAYEAISVASGPLAKTPPVSAWSATEVTESLTLYQKLAAITAAHLSMGCEASSHHQSHPRLKQSLSSEHLFEPSFTLSSATEVPTKVELPSFTRKSQPNQAR</sequence>
<protein>
    <submittedName>
        <fullName evidence="2">Uncharacterized protein</fullName>
    </submittedName>
</protein>
<evidence type="ECO:0000256" key="1">
    <source>
        <dbReference type="SAM" id="Coils"/>
    </source>
</evidence>
<evidence type="ECO:0000313" key="3">
    <source>
        <dbReference type="Proteomes" id="UP000607397"/>
    </source>
</evidence>
<feature type="coiled-coil region" evidence="1">
    <location>
        <begin position="57"/>
        <end position="133"/>
    </location>
</feature>
<keyword evidence="3" id="KW-1185">Reference proteome</keyword>
<reference evidence="2" key="1">
    <citation type="submission" date="2019-12" db="EMBL/GenBank/DDBJ databases">
        <title>High-Quality draft genome sequences of three cyanobacteria isolated from the limestone walls of the Old Cathedral of Coimbra.</title>
        <authorList>
            <person name="Tiago I."/>
            <person name="Soares F."/>
            <person name="Portugal A."/>
        </authorList>
    </citation>
    <scope>NUCLEOTIDE SEQUENCE [LARGE SCALE GENOMIC DNA]</scope>
    <source>
        <strain evidence="2">C</strain>
    </source>
</reference>
<accession>A0A8K1ZZR7</accession>
<organism evidence="2 3">
    <name type="scientific">Petrachloros mirabilis ULC683</name>
    <dbReference type="NCBI Taxonomy" id="2781853"/>
    <lineage>
        <taxon>Bacteria</taxon>
        <taxon>Bacillati</taxon>
        <taxon>Cyanobacteriota</taxon>
        <taxon>Cyanophyceae</taxon>
        <taxon>Synechococcales</taxon>
        <taxon>Petrachlorosaceae</taxon>
        <taxon>Petrachloros</taxon>
        <taxon>Petrachloros mirabilis</taxon>
    </lineage>
</organism>
<keyword evidence="1" id="KW-0175">Coiled coil</keyword>
<dbReference type="RefSeq" id="WP_161825291.1">
    <property type="nucleotide sequence ID" value="NZ_WVIC01000017.1"/>
</dbReference>
<proteinExistence type="predicted"/>